<keyword evidence="1" id="KW-1133">Transmembrane helix</keyword>
<organism evidence="2 3">
    <name type="scientific">Paenibacillus odorifer</name>
    <dbReference type="NCBI Taxonomy" id="189426"/>
    <lineage>
        <taxon>Bacteria</taxon>
        <taxon>Bacillati</taxon>
        <taxon>Bacillota</taxon>
        <taxon>Bacilli</taxon>
        <taxon>Bacillales</taxon>
        <taxon>Paenibacillaceae</taxon>
        <taxon>Paenibacillus</taxon>
    </lineage>
</organism>
<keyword evidence="1" id="KW-0472">Membrane</keyword>
<keyword evidence="3" id="KW-1185">Reference proteome</keyword>
<evidence type="ECO:0000313" key="3">
    <source>
        <dbReference type="Proteomes" id="UP000187313"/>
    </source>
</evidence>
<feature type="transmembrane region" description="Helical" evidence="1">
    <location>
        <begin position="12"/>
        <end position="32"/>
    </location>
</feature>
<dbReference type="SUPFAM" id="SSF55486">
    <property type="entry name" value="Metalloproteases ('zincins'), catalytic domain"/>
    <property type="match status" value="1"/>
</dbReference>
<dbReference type="Proteomes" id="UP000187313">
    <property type="component" value="Unassembled WGS sequence"/>
</dbReference>
<gene>
    <name evidence="2" type="ORF">BSK51_09130</name>
</gene>
<accession>A0ABX3HS70</accession>
<dbReference type="EMBL" id="MPTD01000005">
    <property type="protein sequence ID" value="OMD53320.1"/>
    <property type="molecule type" value="Genomic_DNA"/>
</dbReference>
<sequence>MISVRYMKSKKPIIITAFLSFLLLMLIVVYMINPQPVNAMMVEFSSMEKQGKHVYVEPDISEVTTTILLNDFEQSRERVPGFFEDLKDNPTLLFVQSPHALEKYAQKNRTGQTYYTYWGNYIVIGPDGFNADVIAHELMHSELRKRLKNKDKVPVWFDEGLATLVDYRYNSDKFISFDKINELSSRDDFYEPSHVKENYEIAHSEINRWFGIVGKSGLVELIDGLNNGKEFKTIYKSIESQS</sequence>
<comment type="caution">
    <text evidence="2">The sequence shown here is derived from an EMBL/GenBank/DDBJ whole genome shotgun (WGS) entry which is preliminary data.</text>
</comment>
<evidence type="ECO:0008006" key="4">
    <source>
        <dbReference type="Google" id="ProtNLM"/>
    </source>
</evidence>
<proteinExistence type="predicted"/>
<evidence type="ECO:0000256" key="1">
    <source>
        <dbReference type="SAM" id="Phobius"/>
    </source>
</evidence>
<keyword evidence="1" id="KW-0812">Transmembrane</keyword>
<evidence type="ECO:0000313" key="2">
    <source>
        <dbReference type="EMBL" id="OMD53320.1"/>
    </source>
</evidence>
<reference evidence="2 3" key="1">
    <citation type="submission" date="2016-10" db="EMBL/GenBank/DDBJ databases">
        <title>Paenibacillus species isolates.</title>
        <authorList>
            <person name="Beno S.M."/>
        </authorList>
    </citation>
    <scope>NUCLEOTIDE SEQUENCE [LARGE SCALE GENOMIC DNA]</scope>
    <source>
        <strain evidence="2 3">FSL R5-0923</strain>
    </source>
</reference>
<name>A0ABX3HS70_9BACL</name>
<protein>
    <recommendedName>
        <fullName evidence="4">Peptidase MA-like domain-containing protein</fullName>
    </recommendedName>
</protein>